<evidence type="ECO:0000313" key="3">
    <source>
        <dbReference type="Proteomes" id="UP000648239"/>
    </source>
</evidence>
<dbReference type="PANTHER" id="PTHR43064:SF1">
    <property type="entry name" value="SLL1489 PROTEIN"/>
    <property type="match status" value="1"/>
</dbReference>
<dbReference type="AlphaFoldDB" id="A0A8J6Y6X0"/>
<dbReference type="InterPro" id="IPR039476">
    <property type="entry name" value="P2CMN_synthase_LarB"/>
</dbReference>
<dbReference type="Gene3D" id="3.40.50.1970">
    <property type="match status" value="1"/>
</dbReference>
<name>A0A8J6Y6X0_9BACT</name>
<accession>A0A8J6Y6X0</accession>
<dbReference type="GO" id="GO:0006189">
    <property type="term" value="P:'de novo' IMP biosynthetic process"/>
    <property type="evidence" value="ECO:0007669"/>
    <property type="project" value="InterPro"/>
</dbReference>
<dbReference type="NCBIfam" id="NF033503">
    <property type="entry name" value="LarB"/>
    <property type="match status" value="1"/>
</dbReference>
<gene>
    <name evidence="2" type="primary">larB</name>
    <name evidence="2" type="ORF">IFK94_09570</name>
</gene>
<dbReference type="EMBL" id="JACXWD010000029">
    <property type="protein sequence ID" value="MBD3868360.1"/>
    <property type="molecule type" value="Genomic_DNA"/>
</dbReference>
<dbReference type="InterPro" id="IPR000031">
    <property type="entry name" value="PurE_dom"/>
</dbReference>
<sequence length="251" mass="26514">MERKELKQLLEKVRAGSIGVEKAISSMRQAHVEQLEFAALDIHRAIRRGFPEVIYGPGKKPEQVVEIVGRVKKARQTVLVTRVAKEVHDQVAAVHTGTEYHDDASAIVWRPKKGIKGKKGIVVISAGTADIPVASEAALTAEVMGNAVQRIYDVGVAGLHRLLAHREVLTTARVLVVVAGMEGALPSVVSGLTDCPVIGVPTSTGYGKGGQGEAALLSMLNSCAAGLTVVNIDNGFGGGYAASLINRLTKR</sequence>
<evidence type="ECO:0000313" key="2">
    <source>
        <dbReference type="EMBL" id="MBD3868360.1"/>
    </source>
</evidence>
<dbReference type="GO" id="GO:0016787">
    <property type="term" value="F:hydrolase activity"/>
    <property type="evidence" value="ECO:0007669"/>
    <property type="project" value="InterPro"/>
</dbReference>
<dbReference type="Proteomes" id="UP000648239">
    <property type="component" value="Unassembled WGS sequence"/>
</dbReference>
<dbReference type="Pfam" id="PF00731">
    <property type="entry name" value="AIRC"/>
    <property type="match status" value="1"/>
</dbReference>
<dbReference type="SUPFAM" id="SSF52255">
    <property type="entry name" value="N5-CAIR mutase (phosphoribosylaminoimidazole carboxylase, PurE)"/>
    <property type="match status" value="1"/>
</dbReference>
<protein>
    <submittedName>
        <fullName evidence="2">Nickel pincer cofactor biosynthesis protein LarB</fullName>
    </submittedName>
</protein>
<comment type="caution">
    <text evidence="2">The sequence shown here is derived from an EMBL/GenBank/DDBJ whole genome shotgun (WGS) entry which is preliminary data.</text>
</comment>
<dbReference type="PANTHER" id="PTHR43064">
    <property type="entry name" value="PHOSPHORIBOSYLAMINOIMIDAZOLE CARBOXYLASE-RELATED"/>
    <property type="match status" value="1"/>
</dbReference>
<dbReference type="SMART" id="SM01001">
    <property type="entry name" value="AIRC"/>
    <property type="match status" value="1"/>
</dbReference>
<proteinExistence type="predicted"/>
<reference evidence="2 3" key="1">
    <citation type="submission" date="2020-08" db="EMBL/GenBank/DDBJ databases">
        <title>Acidobacteriota in marine sediments use diverse sulfur dissimilation pathways.</title>
        <authorList>
            <person name="Wasmund K."/>
        </authorList>
    </citation>
    <scope>NUCLEOTIDE SEQUENCE [LARGE SCALE GENOMIC DNA]</scope>
    <source>
        <strain evidence="2">MAG AM4</strain>
    </source>
</reference>
<organism evidence="2 3">
    <name type="scientific">Candidatus Polarisedimenticola svalbardensis</name>
    <dbReference type="NCBI Taxonomy" id="2886004"/>
    <lineage>
        <taxon>Bacteria</taxon>
        <taxon>Pseudomonadati</taxon>
        <taxon>Acidobacteriota</taxon>
        <taxon>Candidatus Polarisedimenticolia</taxon>
        <taxon>Candidatus Polarisedimenticolales</taxon>
        <taxon>Candidatus Polarisedimenticolaceae</taxon>
        <taxon>Candidatus Polarisedimenticola</taxon>
    </lineage>
</organism>
<feature type="domain" description="PurE" evidence="1">
    <location>
        <begin position="119"/>
        <end position="251"/>
    </location>
</feature>
<evidence type="ECO:0000259" key="1">
    <source>
        <dbReference type="SMART" id="SM01001"/>
    </source>
</evidence>